<evidence type="ECO:0000259" key="11">
    <source>
        <dbReference type="PROSITE" id="PS50113"/>
    </source>
</evidence>
<dbReference type="PANTHER" id="PTHR42878">
    <property type="entry name" value="TWO-COMPONENT HISTIDINE KINASE"/>
    <property type="match status" value="1"/>
</dbReference>
<dbReference type="Pfam" id="PF00072">
    <property type="entry name" value="Response_reg"/>
    <property type="match status" value="1"/>
</dbReference>
<dbReference type="Pfam" id="PF00512">
    <property type="entry name" value="HisKA"/>
    <property type="match status" value="1"/>
</dbReference>
<dbReference type="InterPro" id="IPR003661">
    <property type="entry name" value="HisK_dim/P_dom"/>
</dbReference>
<feature type="domain" description="PAC" evidence="11">
    <location>
        <begin position="208"/>
        <end position="260"/>
    </location>
</feature>
<dbReference type="InterPro" id="IPR003594">
    <property type="entry name" value="HATPase_dom"/>
</dbReference>
<feature type="domain" description="Histidine kinase" evidence="8">
    <location>
        <begin position="289"/>
        <end position="502"/>
    </location>
</feature>
<dbReference type="PANTHER" id="PTHR42878:SF15">
    <property type="entry name" value="BACTERIOPHYTOCHROME"/>
    <property type="match status" value="1"/>
</dbReference>
<dbReference type="STRING" id="465721.ACG33_10890"/>
<dbReference type="PROSITE" id="PS50109">
    <property type="entry name" value="HIS_KIN"/>
    <property type="match status" value="1"/>
</dbReference>
<dbReference type="InterPro" id="IPR000014">
    <property type="entry name" value="PAS"/>
</dbReference>
<dbReference type="RefSeq" id="WP_066921147.1">
    <property type="nucleotide sequence ID" value="NZ_CP011971.1"/>
</dbReference>
<sequence>MRPLSILVIEDESLVAEDLSMRLEQLGYEVGGVVDNAADAFSYVSVVRPDLALVDINIKGSLTGIDVARRFREEFDVPVVFLTAHADASTLKEATTTEPFGYIVKPFDKRSLAATLETAMRRRRAEQKLVKMERWLATTMNSIGDAVITIDGELRVSYVNPVAEQLSGWTQEEATGRPVVEVFRIRTPSGDTFANVIEQAMHEGVVVNLDEATLTRRDGSVLPIDDSVAPIRDEGGRMAGLVVVFRDASMRKHQEQQQREQHYKLEDKIQRRIAQLEAANQNLSSFAHSIAHDLKAPLRAINQFTTRLVDEHGAALPSEGQRLLSVVTDRACQMATMIDDYLRLSGLSHVGLVRQRVDMTQLVKAAWSTVTAGVAQPPALFLAKLPDVYADEGLLRQVWINVLSNAVKFSRRSASPEVHVSGSEDANMVSYCIQDNGAGFDSAYTGKLFKAFERLHPQSEYEGSGIGLCIVQRIVHRHEGDVTITGEIGVGASVEFWLPKADSPMPRDPD</sequence>
<organism evidence="12 13">
    <name type="scientific">Steroidobacter denitrificans</name>
    <dbReference type="NCBI Taxonomy" id="465721"/>
    <lineage>
        <taxon>Bacteria</taxon>
        <taxon>Pseudomonadati</taxon>
        <taxon>Pseudomonadota</taxon>
        <taxon>Gammaproteobacteria</taxon>
        <taxon>Steroidobacterales</taxon>
        <taxon>Steroidobacteraceae</taxon>
        <taxon>Steroidobacter</taxon>
    </lineage>
</organism>
<keyword evidence="5" id="KW-0418">Kinase</keyword>
<dbReference type="SMART" id="SM00086">
    <property type="entry name" value="PAC"/>
    <property type="match status" value="1"/>
</dbReference>
<dbReference type="InterPro" id="IPR004358">
    <property type="entry name" value="Sig_transdc_His_kin-like_C"/>
</dbReference>
<dbReference type="GO" id="GO:0030295">
    <property type="term" value="F:protein kinase activator activity"/>
    <property type="evidence" value="ECO:0007669"/>
    <property type="project" value="TreeGrafter"/>
</dbReference>
<dbReference type="SUPFAM" id="SSF52172">
    <property type="entry name" value="CheY-like"/>
    <property type="match status" value="1"/>
</dbReference>
<dbReference type="CDD" id="cd00130">
    <property type="entry name" value="PAS"/>
    <property type="match status" value="1"/>
</dbReference>
<dbReference type="InterPro" id="IPR050351">
    <property type="entry name" value="BphY/WalK/GraS-like"/>
</dbReference>
<keyword evidence="3 7" id="KW-0597">Phosphoprotein</keyword>
<dbReference type="GO" id="GO:0006355">
    <property type="term" value="P:regulation of DNA-templated transcription"/>
    <property type="evidence" value="ECO:0007669"/>
    <property type="project" value="InterPro"/>
</dbReference>
<dbReference type="Proteomes" id="UP000070250">
    <property type="component" value="Chromosome"/>
</dbReference>
<dbReference type="PRINTS" id="PR00344">
    <property type="entry name" value="BCTRLSENSOR"/>
</dbReference>
<dbReference type="KEGG" id="sdf:ACG33_10890"/>
<dbReference type="Gene3D" id="3.40.50.2300">
    <property type="match status" value="1"/>
</dbReference>
<feature type="domain" description="PAS" evidence="10">
    <location>
        <begin position="132"/>
        <end position="204"/>
    </location>
</feature>
<dbReference type="Gene3D" id="3.30.565.10">
    <property type="entry name" value="Histidine kinase-like ATPase, C-terminal domain"/>
    <property type="match status" value="1"/>
</dbReference>
<dbReference type="PROSITE" id="PS50110">
    <property type="entry name" value="RESPONSE_REGULATORY"/>
    <property type="match status" value="1"/>
</dbReference>
<dbReference type="SMART" id="SM00387">
    <property type="entry name" value="HATPase_c"/>
    <property type="match status" value="1"/>
</dbReference>
<protein>
    <recommendedName>
        <fullName evidence="2">histidine kinase</fullName>
        <ecNumber evidence="2">2.7.13.3</ecNumber>
    </recommendedName>
</protein>
<dbReference type="InterPro" id="IPR013767">
    <property type="entry name" value="PAS_fold"/>
</dbReference>
<feature type="modified residue" description="4-aspartylphosphate" evidence="7">
    <location>
        <position position="55"/>
    </location>
</feature>
<dbReference type="InterPro" id="IPR035965">
    <property type="entry name" value="PAS-like_dom_sf"/>
</dbReference>
<dbReference type="OrthoDB" id="9808408at2"/>
<accession>A0A127FAZ7</accession>
<dbReference type="GO" id="GO:0000156">
    <property type="term" value="F:phosphorelay response regulator activity"/>
    <property type="evidence" value="ECO:0007669"/>
    <property type="project" value="TreeGrafter"/>
</dbReference>
<dbReference type="InterPro" id="IPR036097">
    <property type="entry name" value="HisK_dim/P_sf"/>
</dbReference>
<dbReference type="InterPro" id="IPR001610">
    <property type="entry name" value="PAC"/>
</dbReference>
<dbReference type="CDD" id="cd00082">
    <property type="entry name" value="HisKA"/>
    <property type="match status" value="1"/>
</dbReference>
<dbReference type="Pfam" id="PF02518">
    <property type="entry name" value="HATPase_c"/>
    <property type="match status" value="1"/>
</dbReference>
<dbReference type="EC" id="2.7.13.3" evidence="2"/>
<gene>
    <name evidence="12" type="ORF">ACG33_10890</name>
</gene>
<dbReference type="Pfam" id="PF00989">
    <property type="entry name" value="PAS"/>
    <property type="match status" value="1"/>
</dbReference>
<evidence type="ECO:0000256" key="5">
    <source>
        <dbReference type="ARBA" id="ARBA00022777"/>
    </source>
</evidence>
<evidence type="ECO:0000313" key="13">
    <source>
        <dbReference type="Proteomes" id="UP000070250"/>
    </source>
</evidence>
<evidence type="ECO:0000256" key="4">
    <source>
        <dbReference type="ARBA" id="ARBA00022679"/>
    </source>
</evidence>
<dbReference type="InterPro" id="IPR000700">
    <property type="entry name" value="PAS-assoc_C"/>
</dbReference>
<dbReference type="InterPro" id="IPR005467">
    <property type="entry name" value="His_kinase_dom"/>
</dbReference>
<dbReference type="InterPro" id="IPR001789">
    <property type="entry name" value="Sig_transdc_resp-reg_receiver"/>
</dbReference>
<dbReference type="SMART" id="SM00448">
    <property type="entry name" value="REC"/>
    <property type="match status" value="1"/>
</dbReference>
<evidence type="ECO:0000259" key="9">
    <source>
        <dbReference type="PROSITE" id="PS50110"/>
    </source>
</evidence>
<evidence type="ECO:0000256" key="2">
    <source>
        <dbReference type="ARBA" id="ARBA00012438"/>
    </source>
</evidence>
<dbReference type="SMART" id="SM00388">
    <property type="entry name" value="HisKA"/>
    <property type="match status" value="1"/>
</dbReference>
<dbReference type="SUPFAM" id="SSF55874">
    <property type="entry name" value="ATPase domain of HSP90 chaperone/DNA topoisomerase II/histidine kinase"/>
    <property type="match status" value="1"/>
</dbReference>
<name>A0A127FAZ7_STEDE</name>
<proteinExistence type="predicted"/>
<dbReference type="GO" id="GO:0000155">
    <property type="term" value="F:phosphorelay sensor kinase activity"/>
    <property type="evidence" value="ECO:0007669"/>
    <property type="project" value="InterPro"/>
</dbReference>
<feature type="domain" description="Response regulatory" evidence="9">
    <location>
        <begin position="5"/>
        <end position="120"/>
    </location>
</feature>
<evidence type="ECO:0000313" key="12">
    <source>
        <dbReference type="EMBL" id="AMN47594.1"/>
    </source>
</evidence>
<keyword evidence="6" id="KW-0472">Membrane</keyword>
<dbReference type="EMBL" id="CP011971">
    <property type="protein sequence ID" value="AMN47594.1"/>
    <property type="molecule type" value="Genomic_DNA"/>
</dbReference>
<dbReference type="Gene3D" id="1.10.287.130">
    <property type="match status" value="1"/>
</dbReference>
<evidence type="ECO:0000259" key="8">
    <source>
        <dbReference type="PROSITE" id="PS50109"/>
    </source>
</evidence>
<dbReference type="GO" id="GO:0007234">
    <property type="term" value="P:osmosensory signaling via phosphorelay pathway"/>
    <property type="evidence" value="ECO:0007669"/>
    <property type="project" value="TreeGrafter"/>
</dbReference>
<evidence type="ECO:0000256" key="6">
    <source>
        <dbReference type="ARBA" id="ARBA00023136"/>
    </source>
</evidence>
<reference evidence="12 13" key="1">
    <citation type="submission" date="2015-06" db="EMBL/GenBank/DDBJ databases">
        <title>A Comprehensive Approach to Explore the Metabolic and Phylogenetic Diversity of Bacterial Steroid Degradation in the Environment: Testosterone as an Example.</title>
        <authorList>
            <person name="Yang F.-C."/>
            <person name="Chen Y.-L."/>
            <person name="Yu C.-P."/>
            <person name="Tang S.-L."/>
            <person name="Wang P.-H."/>
            <person name="Ismail W."/>
            <person name="Wang C.-H."/>
            <person name="Yang C.-Y."/>
            <person name="Chiang Y.-R."/>
        </authorList>
    </citation>
    <scope>NUCLEOTIDE SEQUENCE [LARGE SCALE GENOMIC DNA]</scope>
    <source>
        <strain evidence="12 13">DSM 18526</strain>
    </source>
</reference>
<comment type="catalytic activity">
    <reaction evidence="1">
        <text>ATP + protein L-histidine = ADP + protein N-phospho-L-histidine.</text>
        <dbReference type="EC" id="2.7.13.3"/>
    </reaction>
</comment>
<dbReference type="InterPro" id="IPR036890">
    <property type="entry name" value="HATPase_C_sf"/>
</dbReference>
<dbReference type="PROSITE" id="PS50112">
    <property type="entry name" value="PAS"/>
    <property type="match status" value="1"/>
</dbReference>
<evidence type="ECO:0000256" key="7">
    <source>
        <dbReference type="PROSITE-ProRule" id="PRU00169"/>
    </source>
</evidence>
<dbReference type="GO" id="GO:0016020">
    <property type="term" value="C:membrane"/>
    <property type="evidence" value="ECO:0007669"/>
    <property type="project" value="UniProtKB-SubCell"/>
</dbReference>
<dbReference type="SMART" id="SM00091">
    <property type="entry name" value="PAS"/>
    <property type="match status" value="1"/>
</dbReference>
<dbReference type="AlphaFoldDB" id="A0A127FAZ7"/>
<dbReference type="CDD" id="cd17534">
    <property type="entry name" value="REC_DC-like"/>
    <property type="match status" value="1"/>
</dbReference>
<evidence type="ECO:0000256" key="1">
    <source>
        <dbReference type="ARBA" id="ARBA00000085"/>
    </source>
</evidence>
<dbReference type="SUPFAM" id="SSF55785">
    <property type="entry name" value="PYP-like sensor domain (PAS domain)"/>
    <property type="match status" value="1"/>
</dbReference>
<keyword evidence="13" id="KW-1185">Reference proteome</keyword>
<evidence type="ECO:0000259" key="10">
    <source>
        <dbReference type="PROSITE" id="PS50112"/>
    </source>
</evidence>
<evidence type="ECO:0000256" key="3">
    <source>
        <dbReference type="ARBA" id="ARBA00022553"/>
    </source>
</evidence>
<dbReference type="PROSITE" id="PS50113">
    <property type="entry name" value="PAC"/>
    <property type="match status" value="1"/>
</dbReference>
<dbReference type="Gene3D" id="3.30.450.20">
    <property type="entry name" value="PAS domain"/>
    <property type="match status" value="1"/>
</dbReference>
<keyword evidence="4" id="KW-0808">Transferase</keyword>
<dbReference type="InterPro" id="IPR011006">
    <property type="entry name" value="CheY-like_superfamily"/>
</dbReference>
<dbReference type="NCBIfam" id="TIGR00229">
    <property type="entry name" value="sensory_box"/>
    <property type="match status" value="1"/>
</dbReference>
<dbReference type="SUPFAM" id="SSF47384">
    <property type="entry name" value="Homodimeric domain of signal transducing histidine kinase"/>
    <property type="match status" value="1"/>
</dbReference>